<evidence type="ECO:0000256" key="1">
    <source>
        <dbReference type="ARBA" id="ARBA00006538"/>
    </source>
</evidence>
<dbReference type="EMBL" id="JBICBT010001409">
    <property type="protein sequence ID" value="KAL3068116.1"/>
    <property type="molecule type" value="Genomic_DNA"/>
</dbReference>
<dbReference type="Gene3D" id="2.40.160.210">
    <property type="entry name" value="Acyl-CoA thioesterase, double hotdog domain"/>
    <property type="match status" value="1"/>
</dbReference>
<comment type="caution">
    <text evidence="5">The sequence shown here is derived from an EMBL/GenBank/DDBJ whole genome shotgun (WGS) entry which is preliminary data.</text>
</comment>
<dbReference type="GO" id="GO:0006631">
    <property type="term" value="P:fatty acid metabolic process"/>
    <property type="evidence" value="ECO:0007669"/>
    <property type="project" value="UniProtKB-KW"/>
</dbReference>
<dbReference type="InterPro" id="IPR003703">
    <property type="entry name" value="Acyl_CoA_thio"/>
</dbReference>
<dbReference type="GO" id="GO:0005782">
    <property type="term" value="C:peroxisomal matrix"/>
    <property type="evidence" value="ECO:0007669"/>
    <property type="project" value="UniProtKB-SubCell"/>
</dbReference>
<keyword evidence="2" id="KW-0378">Hydrolase</keyword>
<dbReference type="Proteomes" id="UP001620626">
    <property type="component" value="Unassembled WGS sequence"/>
</dbReference>
<reference evidence="5 6" key="1">
    <citation type="submission" date="2024-10" db="EMBL/GenBank/DDBJ databases">
        <authorList>
            <person name="Kim D."/>
        </authorList>
    </citation>
    <scope>NUCLEOTIDE SEQUENCE [LARGE SCALE GENOMIC DNA]</scope>
    <source>
        <strain evidence="5">BH-2024</strain>
    </source>
</reference>
<evidence type="ECO:0000256" key="2">
    <source>
        <dbReference type="ARBA" id="ARBA00022801"/>
    </source>
</evidence>
<evidence type="ECO:0000259" key="4">
    <source>
        <dbReference type="Pfam" id="PF20789"/>
    </source>
</evidence>
<dbReference type="InterPro" id="IPR049449">
    <property type="entry name" value="TesB_ACOT8-like_N"/>
</dbReference>
<keyword evidence="6" id="KW-1185">Reference proteome</keyword>
<dbReference type="Pfam" id="PF13622">
    <property type="entry name" value="4HBT_3"/>
    <property type="match status" value="1"/>
</dbReference>
<evidence type="ECO:0000313" key="5">
    <source>
        <dbReference type="EMBL" id="KAL3068116.1"/>
    </source>
</evidence>
<protein>
    <recommendedName>
        <fullName evidence="7">Acyl-CoA thioesterase II</fullName>
    </recommendedName>
</protein>
<dbReference type="InterPro" id="IPR042171">
    <property type="entry name" value="Acyl-CoA_hotdog"/>
</dbReference>
<dbReference type="InterPro" id="IPR049450">
    <property type="entry name" value="ACOT8-like_C"/>
</dbReference>
<dbReference type="AlphaFoldDB" id="A0ABD2HQ50"/>
<evidence type="ECO:0000313" key="6">
    <source>
        <dbReference type="Proteomes" id="UP001620626"/>
    </source>
</evidence>
<sequence length="361" mass="40939">MRSFCTTNSLSVFSKVSFHSKIAVCAAKSWRKMSSESNMENFPVKLDMDYIKRLARLERTGPNTFSANFLVAGYRKAVNRDVFGGQMFAQAIAAAEATADGDEFAPNAAHSMFIRKAFIDRPIEYIVTKTRDGRSFCTRTVEARQNGEAVFCAQISLCVKERSSIEHQTEMPAEVPEPEELVPFFETVRRVVTEHDEGRTERNGRTIANLRAVLEDEQQPSVFEFRPIHSDIFLGIRPHSPTPIRYWLKCAVPFGSERTNKALNRFLLAFITDATMASTANRAHASHNYHPSMVVSLDHIVHFHSDNFFADEWLLCENTSPIAKNGRALTDSRIWNRKGQLLLSARQESLNRSRARETSKL</sequence>
<gene>
    <name evidence="5" type="ORF">niasHT_038106</name>
</gene>
<dbReference type="PANTHER" id="PTHR11066:SF34">
    <property type="entry name" value="ACYL-COENZYME A THIOESTERASE 8"/>
    <property type="match status" value="1"/>
</dbReference>
<proteinExistence type="inferred from homology"/>
<dbReference type="CDD" id="cd03445">
    <property type="entry name" value="Thioesterase_II_repeat2"/>
    <property type="match status" value="1"/>
</dbReference>
<dbReference type="SUPFAM" id="SSF54637">
    <property type="entry name" value="Thioesterase/thiol ester dehydrase-isomerase"/>
    <property type="match status" value="2"/>
</dbReference>
<comment type="similarity">
    <text evidence="1">Belongs to the C/M/P thioester hydrolase family.</text>
</comment>
<feature type="domain" description="Acyl-CoA thioesterase-like C-terminal" evidence="4">
    <location>
        <begin position="238"/>
        <end position="350"/>
    </location>
</feature>
<dbReference type="Pfam" id="PF20789">
    <property type="entry name" value="4HBT_3C"/>
    <property type="match status" value="1"/>
</dbReference>
<dbReference type="CDD" id="cd03444">
    <property type="entry name" value="Thioesterase_II_repeat1"/>
    <property type="match status" value="1"/>
</dbReference>
<dbReference type="InterPro" id="IPR029069">
    <property type="entry name" value="HotDog_dom_sf"/>
</dbReference>
<accession>A0ABD2HQ50</accession>
<evidence type="ECO:0008006" key="7">
    <source>
        <dbReference type="Google" id="ProtNLM"/>
    </source>
</evidence>
<name>A0ABD2HQ50_9BILA</name>
<dbReference type="GO" id="GO:0047617">
    <property type="term" value="F:fatty acyl-CoA hydrolase activity"/>
    <property type="evidence" value="ECO:0007669"/>
    <property type="project" value="UniProtKB-ARBA"/>
</dbReference>
<organism evidence="5 6">
    <name type="scientific">Heterodera trifolii</name>
    <dbReference type="NCBI Taxonomy" id="157864"/>
    <lineage>
        <taxon>Eukaryota</taxon>
        <taxon>Metazoa</taxon>
        <taxon>Ecdysozoa</taxon>
        <taxon>Nematoda</taxon>
        <taxon>Chromadorea</taxon>
        <taxon>Rhabditida</taxon>
        <taxon>Tylenchina</taxon>
        <taxon>Tylenchomorpha</taxon>
        <taxon>Tylenchoidea</taxon>
        <taxon>Heteroderidae</taxon>
        <taxon>Heteroderinae</taxon>
        <taxon>Heterodera</taxon>
    </lineage>
</organism>
<evidence type="ECO:0000259" key="3">
    <source>
        <dbReference type="Pfam" id="PF13622"/>
    </source>
</evidence>
<feature type="domain" description="Acyl-CoA thioesterase-like N-terminal HotDog" evidence="3">
    <location>
        <begin position="81"/>
        <end position="156"/>
    </location>
</feature>
<dbReference type="PANTHER" id="PTHR11066">
    <property type="entry name" value="ACYL-COA THIOESTERASE"/>
    <property type="match status" value="1"/>
</dbReference>